<dbReference type="PANTHER" id="PTHR11960">
    <property type="entry name" value="EUKARYOTIC TRANSLATION INITIATION FACTOR 4E RELATED"/>
    <property type="match status" value="1"/>
</dbReference>
<evidence type="ECO:0000256" key="4">
    <source>
        <dbReference type="ARBA" id="ARBA00022884"/>
    </source>
</evidence>
<comment type="caution">
    <text evidence="7">The sequence shown here is derived from an EMBL/GenBank/DDBJ whole genome shotgun (WGS) entry which is preliminary data.</text>
</comment>
<dbReference type="PANTHER" id="PTHR11960:SF66">
    <property type="entry name" value="EUKARYOTIC TRANSLATION INITIATION FACTOR 4E TYPE 3"/>
    <property type="match status" value="1"/>
</dbReference>
<dbReference type="Proteomes" id="UP001219518">
    <property type="component" value="Unassembled WGS sequence"/>
</dbReference>
<protein>
    <submittedName>
        <fullName evidence="7">Eukaryotic translation initiation factor 4E type 3</fullName>
    </submittedName>
</protein>
<organism evidence="7 8">
    <name type="scientific">Frankliniella fusca</name>
    <dbReference type="NCBI Taxonomy" id="407009"/>
    <lineage>
        <taxon>Eukaryota</taxon>
        <taxon>Metazoa</taxon>
        <taxon>Ecdysozoa</taxon>
        <taxon>Arthropoda</taxon>
        <taxon>Hexapoda</taxon>
        <taxon>Insecta</taxon>
        <taxon>Pterygota</taxon>
        <taxon>Neoptera</taxon>
        <taxon>Paraneoptera</taxon>
        <taxon>Thysanoptera</taxon>
        <taxon>Terebrantia</taxon>
        <taxon>Thripoidea</taxon>
        <taxon>Thripidae</taxon>
        <taxon>Frankliniella</taxon>
    </lineage>
</organism>
<reference evidence="7" key="2">
    <citation type="journal article" date="2023" name="BMC Genomics">
        <title>Pest status, molecular evolution, and epigenetic factors derived from the genome assembly of Frankliniella fusca, a thysanopteran phytovirus vector.</title>
        <authorList>
            <person name="Catto M.A."/>
            <person name="Labadie P.E."/>
            <person name="Jacobson A.L."/>
            <person name="Kennedy G.G."/>
            <person name="Srinivasan R."/>
            <person name="Hunt B.G."/>
        </authorList>
    </citation>
    <scope>NUCLEOTIDE SEQUENCE</scope>
    <source>
        <strain evidence="7">PL_HMW_Pooled</strain>
    </source>
</reference>
<evidence type="ECO:0000313" key="8">
    <source>
        <dbReference type="Proteomes" id="UP001219518"/>
    </source>
</evidence>
<evidence type="ECO:0000256" key="3">
    <source>
        <dbReference type="ARBA" id="ARBA00022845"/>
    </source>
</evidence>
<dbReference type="EMBL" id="JAHWGI010000960">
    <property type="protein sequence ID" value="KAK3918726.1"/>
    <property type="molecule type" value="Genomic_DNA"/>
</dbReference>
<sequence length="212" mass="24385">MAATMSDPVDSSCDFSKSPVFSSDTINKMKDQESEGVPLQTPWTFWLDRYVHGSSADEFQANLKKIYTVRTAQGFWAVFNNIPAANEINVRASYHLMREDHKPLWEEPYNRYGGTWRIKCQKRDTTKVWREMLVAAIGEQFSDAIADGDEICGVTVSIREREDLVQIWNINADLSDKATVISRVHRLLPDVDFPAIFYKRHATHQAFEKGRH</sequence>
<accession>A0AAE1LFX6</accession>
<gene>
    <name evidence="7" type="ORF">KUF71_007973</name>
</gene>
<dbReference type="Pfam" id="PF01652">
    <property type="entry name" value="IF4E"/>
    <property type="match status" value="1"/>
</dbReference>
<reference evidence="7" key="1">
    <citation type="submission" date="2021-07" db="EMBL/GenBank/DDBJ databases">
        <authorList>
            <person name="Catto M.A."/>
            <person name="Jacobson A."/>
            <person name="Kennedy G."/>
            <person name="Labadie P."/>
            <person name="Hunt B.G."/>
            <person name="Srinivasan R."/>
        </authorList>
    </citation>
    <scope>NUCLEOTIDE SEQUENCE</scope>
    <source>
        <strain evidence="7">PL_HMW_Pooled</strain>
        <tissue evidence="7">Head</tissue>
    </source>
</reference>
<comment type="similarity">
    <text evidence="1 6">Belongs to the eukaryotic initiation factor 4E family.</text>
</comment>
<dbReference type="GO" id="GO:0003743">
    <property type="term" value="F:translation initiation factor activity"/>
    <property type="evidence" value="ECO:0007669"/>
    <property type="project" value="UniProtKB-KW"/>
</dbReference>
<evidence type="ECO:0000256" key="2">
    <source>
        <dbReference type="ARBA" id="ARBA00022540"/>
    </source>
</evidence>
<dbReference type="GO" id="GO:0000340">
    <property type="term" value="F:RNA 7-methylguanosine cap binding"/>
    <property type="evidence" value="ECO:0007669"/>
    <property type="project" value="TreeGrafter"/>
</dbReference>
<dbReference type="Gene3D" id="3.30.760.10">
    <property type="entry name" value="RNA Cap, Translation Initiation Factor Eif4e"/>
    <property type="match status" value="1"/>
</dbReference>
<keyword evidence="2 6" id="KW-0396">Initiation factor</keyword>
<evidence type="ECO:0000256" key="6">
    <source>
        <dbReference type="RuleBase" id="RU004374"/>
    </source>
</evidence>
<dbReference type="InterPro" id="IPR001040">
    <property type="entry name" value="TIF_eIF_4E"/>
</dbReference>
<name>A0AAE1LFX6_9NEOP</name>
<dbReference type="GO" id="GO:0006417">
    <property type="term" value="P:regulation of translation"/>
    <property type="evidence" value="ECO:0007669"/>
    <property type="project" value="UniProtKB-KW"/>
</dbReference>
<dbReference type="GO" id="GO:0016281">
    <property type="term" value="C:eukaryotic translation initiation factor 4F complex"/>
    <property type="evidence" value="ECO:0007669"/>
    <property type="project" value="TreeGrafter"/>
</dbReference>
<keyword evidence="3" id="KW-0810">Translation regulation</keyword>
<evidence type="ECO:0000256" key="5">
    <source>
        <dbReference type="ARBA" id="ARBA00022917"/>
    </source>
</evidence>
<evidence type="ECO:0000256" key="1">
    <source>
        <dbReference type="ARBA" id="ARBA00009860"/>
    </source>
</evidence>
<keyword evidence="8" id="KW-1185">Reference proteome</keyword>
<dbReference type="SUPFAM" id="SSF55418">
    <property type="entry name" value="eIF4e-like"/>
    <property type="match status" value="1"/>
</dbReference>
<evidence type="ECO:0000313" key="7">
    <source>
        <dbReference type="EMBL" id="KAK3918726.1"/>
    </source>
</evidence>
<dbReference type="InterPro" id="IPR023398">
    <property type="entry name" value="TIF_eIF4e-like"/>
</dbReference>
<dbReference type="AlphaFoldDB" id="A0AAE1LFX6"/>
<keyword evidence="5 6" id="KW-0648">Protein biosynthesis</keyword>
<dbReference type="FunFam" id="3.30.760.10:FF:000007">
    <property type="entry name" value="Eukaryotic translation initiation factor 4E family member 3"/>
    <property type="match status" value="1"/>
</dbReference>
<proteinExistence type="inferred from homology"/>
<keyword evidence="4 6" id="KW-0694">RNA-binding</keyword>